<feature type="transmembrane region" description="Helical" evidence="10">
    <location>
        <begin position="185"/>
        <end position="207"/>
    </location>
</feature>
<reference evidence="11 12" key="1">
    <citation type="submission" date="2016-10" db="EMBL/GenBank/DDBJ databases">
        <authorList>
            <person name="de Groot N.N."/>
        </authorList>
    </citation>
    <scope>NUCLEOTIDE SEQUENCE [LARGE SCALE GENOMIC DNA]</scope>
    <source>
        <strain evidence="11 12">DSM 21633</strain>
    </source>
</reference>
<feature type="transmembrane region" description="Helical" evidence="10">
    <location>
        <begin position="134"/>
        <end position="152"/>
    </location>
</feature>
<keyword evidence="3 10" id="KW-1003">Cell membrane</keyword>
<dbReference type="FunFam" id="1.10.357.140:FF:000001">
    <property type="entry name" value="Protoheme IX farnesyltransferase"/>
    <property type="match status" value="1"/>
</dbReference>
<dbReference type="InterPro" id="IPR044878">
    <property type="entry name" value="UbiA_sf"/>
</dbReference>
<dbReference type="GO" id="GO:0008495">
    <property type="term" value="F:protoheme IX farnesyltransferase activity"/>
    <property type="evidence" value="ECO:0007669"/>
    <property type="project" value="UniProtKB-UniRule"/>
</dbReference>
<dbReference type="EC" id="2.5.1.141" evidence="10"/>
<comment type="function">
    <text evidence="10">Converts heme B (protoheme IX) to heme O by substitution of the vinyl group on carbon 2 of heme B porphyrin ring with a hydroxyethyl farnesyl side group.</text>
</comment>
<dbReference type="OrthoDB" id="9814417at2"/>
<protein>
    <recommendedName>
        <fullName evidence="10">Protoheme IX farnesyltransferase</fullName>
        <ecNumber evidence="10">2.5.1.141</ecNumber>
    </recommendedName>
    <alternativeName>
        <fullName evidence="10">Heme B farnesyltransferase</fullName>
    </alternativeName>
    <alternativeName>
        <fullName evidence="10">Heme O synthase</fullName>
    </alternativeName>
</protein>
<dbReference type="Pfam" id="PF01040">
    <property type="entry name" value="UbiA"/>
    <property type="match status" value="1"/>
</dbReference>
<feature type="transmembrane region" description="Helical" evidence="10">
    <location>
        <begin position="255"/>
        <end position="274"/>
    </location>
</feature>
<dbReference type="PROSITE" id="PS00943">
    <property type="entry name" value="UBIA"/>
    <property type="match status" value="1"/>
</dbReference>
<keyword evidence="7 10" id="KW-0350">Heme biosynthesis</keyword>
<dbReference type="NCBIfam" id="TIGR01473">
    <property type="entry name" value="cyoE_ctaB"/>
    <property type="match status" value="1"/>
</dbReference>
<comment type="subcellular location">
    <subcellularLocation>
        <location evidence="1 10">Cell membrane</location>
        <topology evidence="1 10">Multi-pass membrane protein</topology>
    </subcellularLocation>
</comment>
<dbReference type="STRING" id="571933.SAMN05216362_14411"/>
<comment type="subunit">
    <text evidence="10">Interacts with CtaA.</text>
</comment>
<keyword evidence="4 10" id="KW-0808">Transferase</keyword>
<organism evidence="11 12">
    <name type="scientific">Piscibacillus halophilus</name>
    <dbReference type="NCBI Taxonomy" id="571933"/>
    <lineage>
        <taxon>Bacteria</taxon>
        <taxon>Bacillati</taxon>
        <taxon>Bacillota</taxon>
        <taxon>Bacilli</taxon>
        <taxon>Bacillales</taxon>
        <taxon>Bacillaceae</taxon>
        <taxon>Piscibacillus</taxon>
    </lineage>
</organism>
<dbReference type="RefSeq" id="WP_091775482.1">
    <property type="nucleotide sequence ID" value="NZ_CAESCL010000041.1"/>
</dbReference>
<evidence type="ECO:0000256" key="8">
    <source>
        <dbReference type="ARBA" id="ARBA00023136"/>
    </source>
</evidence>
<evidence type="ECO:0000256" key="2">
    <source>
        <dbReference type="ARBA" id="ARBA00004919"/>
    </source>
</evidence>
<dbReference type="UniPathway" id="UPA00834">
    <property type="reaction ID" value="UER00712"/>
</dbReference>
<dbReference type="Gene3D" id="1.10.357.140">
    <property type="entry name" value="UbiA prenyltransferase"/>
    <property type="match status" value="1"/>
</dbReference>
<keyword evidence="12" id="KW-1185">Reference proteome</keyword>
<accession>A0A1H9L5F9</accession>
<sequence length="309" mass="34959">MSEPRSIQSTISHIEGQDTTSWKALWTDFLSLIKIGIINSNLITTFAGFWLALYFTGQNFSWINFLLVMAGTALVIAGGCVINNWYDRDIDHVMSRTKTRPTITGTIPLNVVITMGVGFTILGLVLLYLTTPMAAVYGFFGWFVYVVLYTMWSKRKYTINTVVGSFSGAAPPLIGWAAVDPALHPAAFVLFLVMFIWQTPHFLSLAIRKREEYSNAGIPMLPVVYGNNITKRQILIYTICLLPLPFYFFSLGTVFLVFATLLNLGWLTIAVYGFKMKDDDRWAKWMFVYSLNYLTFFFVGLVIATLPIF</sequence>
<feature type="transmembrane region" description="Helical" evidence="10">
    <location>
        <begin position="62"/>
        <end position="86"/>
    </location>
</feature>
<evidence type="ECO:0000256" key="10">
    <source>
        <dbReference type="HAMAP-Rule" id="MF_00154"/>
    </source>
</evidence>
<keyword evidence="8 10" id="KW-0472">Membrane</keyword>
<evidence type="ECO:0000313" key="12">
    <source>
        <dbReference type="Proteomes" id="UP000199427"/>
    </source>
</evidence>
<dbReference type="InterPro" id="IPR000537">
    <property type="entry name" value="UbiA_prenyltransferase"/>
</dbReference>
<dbReference type="PANTHER" id="PTHR43448">
    <property type="entry name" value="PROTOHEME IX FARNESYLTRANSFERASE, MITOCHONDRIAL"/>
    <property type="match status" value="1"/>
</dbReference>
<gene>
    <name evidence="10" type="primary">ctaB</name>
    <name evidence="11" type="ORF">SAMN05216362_14411</name>
</gene>
<dbReference type="GO" id="GO:0048034">
    <property type="term" value="P:heme O biosynthetic process"/>
    <property type="evidence" value="ECO:0007669"/>
    <property type="project" value="UniProtKB-UniRule"/>
</dbReference>
<evidence type="ECO:0000256" key="6">
    <source>
        <dbReference type="ARBA" id="ARBA00022989"/>
    </source>
</evidence>
<proteinExistence type="inferred from homology"/>
<dbReference type="Proteomes" id="UP000199427">
    <property type="component" value="Unassembled WGS sequence"/>
</dbReference>
<name>A0A1H9L5F9_9BACI</name>
<evidence type="ECO:0000256" key="4">
    <source>
        <dbReference type="ARBA" id="ARBA00022679"/>
    </source>
</evidence>
<comment type="catalytic activity">
    <reaction evidence="9 10">
        <text>heme b + (2E,6E)-farnesyl diphosphate + H2O = Fe(II)-heme o + diphosphate</text>
        <dbReference type="Rhea" id="RHEA:28070"/>
        <dbReference type="ChEBI" id="CHEBI:15377"/>
        <dbReference type="ChEBI" id="CHEBI:33019"/>
        <dbReference type="ChEBI" id="CHEBI:60344"/>
        <dbReference type="ChEBI" id="CHEBI:60530"/>
        <dbReference type="ChEBI" id="CHEBI:175763"/>
        <dbReference type="EC" id="2.5.1.141"/>
    </reaction>
</comment>
<keyword evidence="5 10" id="KW-0812">Transmembrane</keyword>
<dbReference type="AlphaFoldDB" id="A0A1H9L5F9"/>
<dbReference type="InterPro" id="IPR030470">
    <property type="entry name" value="UbiA_prenylTrfase_CS"/>
</dbReference>
<dbReference type="PANTHER" id="PTHR43448:SF2">
    <property type="entry name" value="PROTOHEME IX FARNESYLTRANSFERASE, MITOCHONDRIAL"/>
    <property type="match status" value="1"/>
</dbReference>
<evidence type="ECO:0000256" key="9">
    <source>
        <dbReference type="ARBA" id="ARBA00047690"/>
    </source>
</evidence>
<comment type="pathway">
    <text evidence="2 10">Porphyrin-containing compound metabolism; heme O biosynthesis; heme O from protoheme: step 1/1.</text>
</comment>
<evidence type="ECO:0000256" key="1">
    <source>
        <dbReference type="ARBA" id="ARBA00004651"/>
    </source>
</evidence>
<dbReference type="InterPro" id="IPR006369">
    <property type="entry name" value="Protohaem_IX_farnesylTrfase"/>
</dbReference>
<feature type="transmembrane region" description="Helical" evidence="10">
    <location>
        <begin position="286"/>
        <end position="308"/>
    </location>
</feature>
<evidence type="ECO:0000313" key="11">
    <source>
        <dbReference type="EMBL" id="SER06721.1"/>
    </source>
</evidence>
<keyword evidence="6 10" id="KW-1133">Transmembrane helix</keyword>
<evidence type="ECO:0000256" key="7">
    <source>
        <dbReference type="ARBA" id="ARBA00023133"/>
    </source>
</evidence>
<feature type="transmembrane region" description="Helical" evidence="10">
    <location>
        <begin position="107"/>
        <end position="128"/>
    </location>
</feature>
<evidence type="ECO:0000256" key="3">
    <source>
        <dbReference type="ARBA" id="ARBA00022475"/>
    </source>
</evidence>
<feature type="transmembrane region" description="Helical" evidence="10">
    <location>
        <begin position="32"/>
        <end position="56"/>
    </location>
</feature>
<comment type="similarity">
    <text evidence="10">Belongs to the UbiA prenyltransferase family. Protoheme IX farnesyltransferase subfamily.</text>
</comment>
<dbReference type="HAMAP" id="MF_00154">
    <property type="entry name" value="CyoE_CtaB"/>
    <property type="match status" value="1"/>
</dbReference>
<feature type="transmembrane region" description="Helical" evidence="10">
    <location>
        <begin position="234"/>
        <end position="249"/>
    </location>
</feature>
<dbReference type="EMBL" id="FOES01000044">
    <property type="protein sequence ID" value="SER06721.1"/>
    <property type="molecule type" value="Genomic_DNA"/>
</dbReference>
<dbReference type="CDD" id="cd13957">
    <property type="entry name" value="PT_UbiA_Cox10"/>
    <property type="match status" value="1"/>
</dbReference>
<dbReference type="GO" id="GO:0005886">
    <property type="term" value="C:plasma membrane"/>
    <property type="evidence" value="ECO:0007669"/>
    <property type="project" value="UniProtKB-SubCell"/>
</dbReference>
<feature type="transmembrane region" description="Helical" evidence="10">
    <location>
        <begin position="159"/>
        <end position="179"/>
    </location>
</feature>
<comment type="miscellaneous">
    <text evidence="10">Carbon 2 of the heme B porphyrin ring is defined according to the Fischer nomenclature.</text>
</comment>
<evidence type="ECO:0000256" key="5">
    <source>
        <dbReference type="ARBA" id="ARBA00022692"/>
    </source>
</evidence>